<dbReference type="AlphaFoldDB" id="A0A1G1ZFI9"/>
<accession>A0A1G1ZFI9</accession>
<gene>
    <name evidence="2" type="ORF">A3B92_03820</name>
</gene>
<protein>
    <submittedName>
        <fullName evidence="2">Uncharacterized protein</fullName>
    </submittedName>
</protein>
<dbReference type="Proteomes" id="UP000177960">
    <property type="component" value="Unassembled WGS sequence"/>
</dbReference>
<evidence type="ECO:0000313" key="3">
    <source>
        <dbReference type="Proteomes" id="UP000177960"/>
    </source>
</evidence>
<dbReference type="STRING" id="1798404.A3B92_03820"/>
<reference evidence="2 3" key="1">
    <citation type="journal article" date="2016" name="Nat. Commun.">
        <title>Thousands of microbial genomes shed light on interconnected biogeochemical processes in an aquifer system.</title>
        <authorList>
            <person name="Anantharaman K."/>
            <person name="Brown C.T."/>
            <person name="Hug L.A."/>
            <person name="Sharon I."/>
            <person name="Castelle C.J."/>
            <person name="Probst A.J."/>
            <person name="Thomas B.C."/>
            <person name="Singh A."/>
            <person name="Wilkins M.J."/>
            <person name="Karaoz U."/>
            <person name="Brodie E.L."/>
            <person name="Williams K.H."/>
            <person name="Hubbard S.S."/>
            <person name="Banfield J.F."/>
        </authorList>
    </citation>
    <scope>NUCLEOTIDE SEQUENCE [LARGE SCALE GENOMIC DNA]</scope>
</reference>
<keyword evidence="1" id="KW-0812">Transmembrane</keyword>
<organism evidence="2 3">
    <name type="scientific">Candidatus Harrisonbacteria bacterium RIFCSPHIGHO2_02_FULL_42_16</name>
    <dbReference type="NCBI Taxonomy" id="1798404"/>
    <lineage>
        <taxon>Bacteria</taxon>
        <taxon>Candidatus Harrisoniibacteriota</taxon>
    </lineage>
</organism>
<proteinExistence type="predicted"/>
<name>A0A1G1ZFI9_9BACT</name>
<comment type="caution">
    <text evidence="2">The sequence shown here is derived from an EMBL/GenBank/DDBJ whole genome shotgun (WGS) entry which is preliminary data.</text>
</comment>
<keyword evidence="1" id="KW-0472">Membrane</keyword>
<evidence type="ECO:0000256" key="1">
    <source>
        <dbReference type="SAM" id="Phobius"/>
    </source>
</evidence>
<dbReference type="EMBL" id="MHJG01000025">
    <property type="protein sequence ID" value="OGY63199.1"/>
    <property type="molecule type" value="Genomic_DNA"/>
</dbReference>
<evidence type="ECO:0000313" key="2">
    <source>
        <dbReference type="EMBL" id="OGY63199.1"/>
    </source>
</evidence>
<sequence length="62" mass="7146">MSVQPANSVIEFLMFLLLVFNYIVFPIAVLYLLSQMLNILRKKELEKTKFDSDDSNGVTGYK</sequence>
<feature type="transmembrane region" description="Helical" evidence="1">
    <location>
        <begin position="12"/>
        <end position="33"/>
    </location>
</feature>
<keyword evidence="1" id="KW-1133">Transmembrane helix</keyword>